<dbReference type="SUPFAM" id="SSF51197">
    <property type="entry name" value="Clavaminate synthase-like"/>
    <property type="match status" value="2"/>
</dbReference>
<dbReference type="EMBL" id="CM003375">
    <property type="protein sequence ID" value="KOM42626.1"/>
    <property type="molecule type" value="Genomic_DNA"/>
</dbReference>
<dbReference type="PANTHER" id="PTHR10209">
    <property type="entry name" value="OXIDOREDUCTASE, 2OG-FE II OXYGENASE FAMILY PROTEIN"/>
    <property type="match status" value="1"/>
</dbReference>
<accession>A0A0L9UIV7</accession>
<dbReference type="PROSITE" id="PS51471">
    <property type="entry name" value="FE2OG_OXY"/>
    <property type="match status" value="1"/>
</dbReference>
<keyword evidence="3 6" id="KW-0479">Metal-binding</keyword>
<keyword evidence="5 6" id="KW-0408">Iron</keyword>
<dbReference type="InterPro" id="IPR027443">
    <property type="entry name" value="IPNS-like_sf"/>
</dbReference>
<keyword evidence="4 6" id="KW-0560">Oxidoreductase</keyword>
<dbReference type="OMA" id="KDYMAHR"/>
<dbReference type="STRING" id="3914.A0A0L9UIV7"/>
<evidence type="ECO:0000256" key="3">
    <source>
        <dbReference type="ARBA" id="ARBA00022723"/>
    </source>
</evidence>
<feature type="domain" description="Fe2OG dioxygenase" evidence="7">
    <location>
        <begin position="222"/>
        <end position="378"/>
    </location>
</feature>
<dbReference type="InterPro" id="IPR026992">
    <property type="entry name" value="DIOX_N"/>
</dbReference>
<organism evidence="8 9">
    <name type="scientific">Phaseolus angularis</name>
    <name type="common">Azuki bean</name>
    <name type="synonym">Vigna angularis</name>
    <dbReference type="NCBI Taxonomy" id="3914"/>
    <lineage>
        <taxon>Eukaryota</taxon>
        <taxon>Viridiplantae</taxon>
        <taxon>Streptophyta</taxon>
        <taxon>Embryophyta</taxon>
        <taxon>Tracheophyta</taxon>
        <taxon>Spermatophyta</taxon>
        <taxon>Magnoliopsida</taxon>
        <taxon>eudicotyledons</taxon>
        <taxon>Gunneridae</taxon>
        <taxon>Pentapetalae</taxon>
        <taxon>rosids</taxon>
        <taxon>fabids</taxon>
        <taxon>Fabales</taxon>
        <taxon>Fabaceae</taxon>
        <taxon>Papilionoideae</taxon>
        <taxon>50 kb inversion clade</taxon>
        <taxon>NPAAA clade</taxon>
        <taxon>indigoferoid/millettioid clade</taxon>
        <taxon>Phaseoleae</taxon>
        <taxon>Vigna</taxon>
    </lineage>
</organism>
<dbReference type="GO" id="GO:0046872">
    <property type="term" value="F:metal ion binding"/>
    <property type="evidence" value="ECO:0007669"/>
    <property type="project" value="UniProtKB-KW"/>
</dbReference>
<dbReference type="Proteomes" id="UP000053144">
    <property type="component" value="Chromosome 5"/>
</dbReference>
<dbReference type="InterPro" id="IPR005123">
    <property type="entry name" value="Oxoglu/Fe-dep_dioxygenase_dom"/>
</dbReference>
<dbReference type="AlphaFoldDB" id="A0A0L9UIV7"/>
<dbReference type="Gene3D" id="2.60.120.330">
    <property type="entry name" value="B-lactam Antibiotic, Isopenicillin N Synthase, Chain"/>
    <property type="match status" value="1"/>
</dbReference>
<reference evidence="9" key="1">
    <citation type="journal article" date="2015" name="Proc. Natl. Acad. Sci. U.S.A.">
        <title>Genome sequencing of adzuki bean (Vigna angularis) provides insight into high starch and low fat accumulation and domestication.</title>
        <authorList>
            <person name="Yang K."/>
            <person name="Tian Z."/>
            <person name="Chen C."/>
            <person name="Luo L."/>
            <person name="Zhao B."/>
            <person name="Wang Z."/>
            <person name="Yu L."/>
            <person name="Li Y."/>
            <person name="Sun Y."/>
            <person name="Li W."/>
            <person name="Chen Y."/>
            <person name="Li Y."/>
            <person name="Zhang Y."/>
            <person name="Ai D."/>
            <person name="Zhao J."/>
            <person name="Shang C."/>
            <person name="Ma Y."/>
            <person name="Wu B."/>
            <person name="Wang M."/>
            <person name="Gao L."/>
            <person name="Sun D."/>
            <person name="Zhang P."/>
            <person name="Guo F."/>
            <person name="Wang W."/>
            <person name="Li Y."/>
            <person name="Wang J."/>
            <person name="Varshney R.K."/>
            <person name="Wang J."/>
            <person name="Ling H.Q."/>
            <person name="Wan P."/>
        </authorList>
    </citation>
    <scope>NUCLEOTIDE SEQUENCE</scope>
    <source>
        <strain evidence="9">cv. Jingnong 6</strain>
    </source>
</reference>
<evidence type="ECO:0000256" key="2">
    <source>
        <dbReference type="ARBA" id="ARBA00008056"/>
    </source>
</evidence>
<proteinExistence type="inferred from homology"/>
<dbReference type="Pfam" id="PF03171">
    <property type="entry name" value="2OG-FeII_Oxy"/>
    <property type="match status" value="1"/>
</dbReference>
<comment type="cofactor">
    <cofactor evidence="1">
        <name>Fe cation</name>
        <dbReference type="ChEBI" id="CHEBI:24875"/>
    </cofactor>
</comment>
<evidence type="ECO:0000256" key="1">
    <source>
        <dbReference type="ARBA" id="ARBA00001962"/>
    </source>
</evidence>
<sequence length="425" mass="48110">MVVVTSTRESEAEETLPSYDRKSELMAFDDSKSGVQGLVEKGVEKVPRMFYCEHSNDLSWGLISASNSKISIPIIDLTGIHDDPNMRDGVVGKVRYACEKWGFIQVVNHGIPTQVLDEMIKGTRMFHQQDAELRKEYYTRDFSRKVAYLSNYTLYEDPYADWRDTIAFSLAPDHPKAQEFPAVCRDIVVEYSKKVMVLAYALFELLSEALGLDHFHLKEKGCAEGLLLLCNYYPPCPEPALTMGNKEHSDGDIMTILLQDQMGGLQVLHDSQWICVPPMHGALVVNIGDLLQVELPKSCTISSKCRSVYALPVFSVQSSFVWSSFVPFPVYRPEMYLLNVLQCQSQLMSNDKFISVQHRVLANHQGPRISVASFFRTPISKVFGPIKELVYEDHPPVYREISLKDYMAHRYASGSGTSALLHFKL</sequence>
<evidence type="ECO:0000313" key="9">
    <source>
        <dbReference type="Proteomes" id="UP000053144"/>
    </source>
</evidence>
<evidence type="ECO:0000256" key="5">
    <source>
        <dbReference type="ARBA" id="ARBA00023004"/>
    </source>
</evidence>
<dbReference type="Pfam" id="PF14226">
    <property type="entry name" value="DIOX_N"/>
    <property type="match status" value="1"/>
</dbReference>
<evidence type="ECO:0000259" key="7">
    <source>
        <dbReference type="PROSITE" id="PS51471"/>
    </source>
</evidence>
<evidence type="ECO:0000313" key="8">
    <source>
        <dbReference type="EMBL" id="KOM42626.1"/>
    </source>
</evidence>
<evidence type="ECO:0000256" key="4">
    <source>
        <dbReference type="ARBA" id="ARBA00023002"/>
    </source>
</evidence>
<dbReference type="InterPro" id="IPR044861">
    <property type="entry name" value="IPNS-like_FE2OG_OXY"/>
</dbReference>
<protein>
    <recommendedName>
        <fullName evidence="7">Fe2OG dioxygenase domain-containing protein</fullName>
    </recommendedName>
</protein>
<dbReference type="GO" id="GO:0051213">
    <property type="term" value="F:dioxygenase activity"/>
    <property type="evidence" value="ECO:0007669"/>
    <property type="project" value="UniProtKB-ARBA"/>
</dbReference>
<gene>
    <name evidence="8" type="ORF">LR48_Vigan05g023000</name>
</gene>
<comment type="similarity">
    <text evidence="2 6">Belongs to the iron/ascorbate-dependent oxidoreductase family.</text>
</comment>
<dbReference type="Gramene" id="KOM42626">
    <property type="protein sequence ID" value="KOM42626"/>
    <property type="gene ID" value="LR48_Vigan05g023000"/>
</dbReference>
<name>A0A0L9UIV7_PHAAN</name>
<dbReference type="PANTHER" id="PTHR10209:SF672">
    <property type="entry name" value="2-OXOGLUTARATE-DEPENDENT DIOXYGENASE"/>
    <property type="match status" value="1"/>
</dbReference>
<evidence type="ECO:0000256" key="6">
    <source>
        <dbReference type="RuleBase" id="RU003682"/>
    </source>
</evidence>
<dbReference type="FunFam" id="2.60.120.330:FF:000005">
    <property type="entry name" value="1-aminocyclopropane-1-carboxylate oxidase homolog 1"/>
    <property type="match status" value="1"/>
</dbReference>